<dbReference type="InterPro" id="IPR046885">
    <property type="entry name" value="MnmA-like_C"/>
</dbReference>
<evidence type="ECO:0000256" key="10">
    <source>
        <dbReference type="ARBA" id="ARBA00056575"/>
    </source>
</evidence>
<dbReference type="HAMAP" id="MF_00144">
    <property type="entry name" value="tRNA_thiouridyl_MnmA"/>
    <property type="match status" value="1"/>
</dbReference>
<keyword evidence="3 11" id="KW-0808">Transferase</keyword>
<dbReference type="GO" id="GO:0000049">
    <property type="term" value="F:tRNA binding"/>
    <property type="evidence" value="ECO:0007669"/>
    <property type="project" value="UniProtKB-KW"/>
</dbReference>
<feature type="binding site" evidence="11">
    <location>
        <position position="34"/>
    </location>
    <ligand>
        <name>ATP</name>
        <dbReference type="ChEBI" id="CHEBI:30616"/>
    </ligand>
</feature>
<dbReference type="EC" id="2.8.1.13" evidence="11"/>
<keyword evidence="8" id="KW-1015">Disulfide bond</keyword>
<dbReference type="FunFam" id="3.40.50.620:FF:000115">
    <property type="entry name" value="tRNA-specific 2-thiouridylase MnmA"/>
    <property type="match status" value="1"/>
</dbReference>
<dbReference type="CDD" id="cd01998">
    <property type="entry name" value="MnmA_TRMU-like"/>
    <property type="match status" value="1"/>
</dbReference>
<evidence type="ECO:0000259" key="13">
    <source>
        <dbReference type="Pfam" id="PF20259"/>
    </source>
</evidence>
<dbReference type="AlphaFoldDB" id="A0A948T228"/>
<dbReference type="PANTHER" id="PTHR11933">
    <property type="entry name" value="TRNA 5-METHYLAMINOMETHYL-2-THIOURIDYLATE -METHYLTRANSFERASE"/>
    <property type="match status" value="1"/>
</dbReference>
<comment type="function">
    <text evidence="10 11">Catalyzes the 2-thiolation of uridine at the wobble position (U34) of tRNA, leading to the formation of s(2)U34.</text>
</comment>
<feature type="active site" description="Nucleophile" evidence="11">
    <location>
        <position position="102"/>
    </location>
</feature>
<feature type="region of interest" description="Interaction with tRNA" evidence="11">
    <location>
        <begin position="307"/>
        <end position="308"/>
    </location>
</feature>
<keyword evidence="4 11" id="KW-0819">tRNA processing</keyword>
<keyword evidence="6 11" id="KW-0067">ATP-binding</keyword>
<dbReference type="SUPFAM" id="SSF52402">
    <property type="entry name" value="Adenine nucleotide alpha hydrolases-like"/>
    <property type="match status" value="1"/>
</dbReference>
<comment type="catalytic activity">
    <reaction evidence="9 11">
        <text>S-sulfanyl-L-cysteinyl-[protein] + uridine(34) in tRNA + AH2 + ATP = 2-thiouridine(34) in tRNA + L-cysteinyl-[protein] + A + AMP + diphosphate + H(+)</text>
        <dbReference type="Rhea" id="RHEA:47032"/>
        <dbReference type="Rhea" id="RHEA-COMP:10131"/>
        <dbReference type="Rhea" id="RHEA-COMP:11726"/>
        <dbReference type="Rhea" id="RHEA-COMP:11727"/>
        <dbReference type="Rhea" id="RHEA-COMP:11728"/>
        <dbReference type="ChEBI" id="CHEBI:13193"/>
        <dbReference type="ChEBI" id="CHEBI:15378"/>
        <dbReference type="ChEBI" id="CHEBI:17499"/>
        <dbReference type="ChEBI" id="CHEBI:29950"/>
        <dbReference type="ChEBI" id="CHEBI:30616"/>
        <dbReference type="ChEBI" id="CHEBI:33019"/>
        <dbReference type="ChEBI" id="CHEBI:61963"/>
        <dbReference type="ChEBI" id="CHEBI:65315"/>
        <dbReference type="ChEBI" id="CHEBI:87170"/>
        <dbReference type="ChEBI" id="CHEBI:456215"/>
        <dbReference type="EC" id="2.8.1.13"/>
    </reaction>
</comment>
<dbReference type="Pfam" id="PF20259">
    <property type="entry name" value="tRNA_Me_trans_M"/>
    <property type="match status" value="1"/>
</dbReference>
<organism evidence="14 15">
    <name type="scientific">Candidatus Allofournierella pullistercoris</name>
    <dbReference type="NCBI Taxonomy" id="2838597"/>
    <lineage>
        <taxon>Bacteria</taxon>
        <taxon>Bacillati</taxon>
        <taxon>Bacillota</taxon>
        <taxon>Clostridia</taxon>
        <taxon>Eubacteriales</taxon>
        <taxon>Oscillospiraceae</taxon>
        <taxon>Allofournierella</taxon>
    </lineage>
</organism>
<dbReference type="Gene3D" id="2.30.30.280">
    <property type="entry name" value="Adenine nucleotide alpha hydrolases-like domains"/>
    <property type="match status" value="1"/>
</dbReference>
<dbReference type="EMBL" id="JAHLFP010000025">
    <property type="protein sequence ID" value="MBU3805940.1"/>
    <property type="molecule type" value="Genomic_DNA"/>
</dbReference>
<evidence type="ECO:0000313" key="15">
    <source>
        <dbReference type="Proteomes" id="UP000713596"/>
    </source>
</evidence>
<dbReference type="Gene3D" id="2.40.30.10">
    <property type="entry name" value="Translation factors"/>
    <property type="match status" value="1"/>
</dbReference>
<keyword evidence="7 11" id="KW-0694">RNA-binding</keyword>
<feature type="binding site" evidence="11">
    <location>
        <position position="126"/>
    </location>
    <ligand>
        <name>ATP</name>
        <dbReference type="ChEBI" id="CHEBI:30616"/>
    </ligand>
</feature>
<proteinExistence type="inferred from homology"/>
<dbReference type="Pfam" id="PF20258">
    <property type="entry name" value="tRNA_Me_trans_C"/>
    <property type="match status" value="1"/>
</dbReference>
<feature type="region of interest" description="Interaction with tRNA" evidence="11">
    <location>
        <begin position="150"/>
        <end position="152"/>
    </location>
</feature>
<comment type="caution">
    <text evidence="14">The sequence shown here is derived from an EMBL/GenBank/DDBJ whole genome shotgun (WGS) entry which is preliminary data.</text>
</comment>
<evidence type="ECO:0000313" key="14">
    <source>
        <dbReference type="EMBL" id="MBU3805940.1"/>
    </source>
</evidence>
<dbReference type="Proteomes" id="UP000713596">
    <property type="component" value="Unassembled WGS sequence"/>
</dbReference>
<dbReference type="Pfam" id="PF03054">
    <property type="entry name" value="tRNA_Me_trans"/>
    <property type="match status" value="1"/>
</dbReference>
<dbReference type="InterPro" id="IPR014729">
    <property type="entry name" value="Rossmann-like_a/b/a_fold"/>
</dbReference>
<dbReference type="PANTHER" id="PTHR11933:SF5">
    <property type="entry name" value="MITOCHONDRIAL TRNA-SPECIFIC 2-THIOURIDYLASE 1"/>
    <property type="match status" value="1"/>
</dbReference>
<sequence length="363" mass="40801">MSKKALIAMSGGVDSSVAAAEMVKDGWDCIGVTMKLYRGEENQCNGKACCTLSDAEDARSVAYDLGMPFYVFNFTDDFDRQVIHRFVDAYEQGRTPNPCIDCNRYMKFDKLYQRAKALGCDVVVTGHYARVQWDEERQRWLLLKSRNEAKDQSYVLYFMTQEQLAHTRFPLGEYESKEIVRNLAAEHGFATAHKQDSQDICFVQGGRYVEFIENYTHKQYPQGEFVDKQGNVMGQHKGVIGYTIGQRKGLGLSLKEPMYVCGKCPESNQVVLGSQEDLMVTELWAEDFNWISCEPPTQPMEVSGKTRYHGQESPAFAVQQEDGLVHIRFTVPQRAAAPGQAVVLYQGDVVVGGGVIAKTKTQG</sequence>
<accession>A0A948T228</accession>
<feature type="binding site" evidence="11">
    <location>
        <begin position="8"/>
        <end position="15"/>
    </location>
    <ligand>
        <name>ATP</name>
        <dbReference type="ChEBI" id="CHEBI:30616"/>
    </ligand>
</feature>
<name>A0A948T228_9FIRM</name>
<dbReference type="InterPro" id="IPR046884">
    <property type="entry name" value="MnmA-like_central"/>
</dbReference>
<evidence type="ECO:0000256" key="1">
    <source>
        <dbReference type="ARBA" id="ARBA00022490"/>
    </source>
</evidence>
<keyword evidence="2 11" id="KW-0820">tRNA-binding</keyword>
<comment type="similarity">
    <text evidence="11">Belongs to the MnmA/TRMU family.</text>
</comment>
<dbReference type="Gene3D" id="3.40.50.620">
    <property type="entry name" value="HUPs"/>
    <property type="match status" value="1"/>
</dbReference>
<evidence type="ECO:0000256" key="8">
    <source>
        <dbReference type="ARBA" id="ARBA00023157"/>
    </source>
</evidence>
<evidence type="ECO:0000256" key="6">
    <source>
        <dbReference type="ARBA" id="ARBA00022840"/>
    </source>
</evidence>
<dbReference type="GO" id="GO:0005737">
    <property type="term" value="C:cytoplasm"/>
    <property type="evidence" value="ECO:0007669"/>
    <property type="project" value="UniProtKB-SubCell"/>
</dbReference>
<dbReference type="GO" id="GO:0005524">
    <property type="term" value="F:ATP binding"/>
    <property type="evidence" value="ECO:0007669"/>
    <property type="project" value="UniProtKB-KW"/>
</dbReference>
<evidence type="ECO:0000256" key="4">
    <source>
        <dbReference type="ARBA" id="ARBA00022694"/>
    </source>
</evidence>
<dbReference type="InterPro" id="IPR004506">
    <property type="entry name" value="MnmA-like"/>
</dbReference>
<feature type="domain" description="tRNA-specific 2-thiouridylase MnmA-like central" evidence="13">
    <location>
        <begin position="210"/>
        <end position="273"/>
    </location>
</feature>
<evidence type="ECO:0000256" key="5">
    <source>
        <dbReference type="ARBA" id="ARBA00022741"/>
    </source>
</evidence>
<comment type="subcellular location">
    <subcellularLocation>
        <location evidence="11">Cytoplasm</location>
    </subcellularLocation>
</comment>
<dbReference type="NCBIfam" id="TIGR00420">
    <property type="entry name" value="trmU"/>
    <property type="match status" value="1"/>
</dbReference>
<dbReference type="FunFam" id="2.30.30.280:FF:000001">
    <property type="entry name" value="tRNA-specific 2-thiouridylase MnmA"/>
    <property type="match status" value="1"/>
</dbReference>
<reference evidence="14" key="1">
    <citation type="journal article" date="2021" name="PeerJ">
        <title>Extensive microbial diversity within the chicken gut microbiome revealed by metagenomics and culture.</title>
        <authorList>
            <person name="Gilroy R."/>
            <person name="Ravi A."/>
            <person name="Getino M."/>
            <person name="Pursley I."/>
            <person name="Horton D.L."/>
            <person name="Alikhan N.F."/>
            <person name="Baker D."/>
            <person name="Gharbi K."/>
            <person name="Hall N."/>
            <person name="Watson M."/>
            <person name="Adriaenssens E.M."/>
            <person name="Foster-Nyarko E."/>
            <person name="Jarju S."/>
            <person name="Secka A."/>
            <person name="Antonio M."/>
            <person name="Oren A."/>
            <person name="Chaudhuri R.R."/>
            <person name="La Ragione R."/>
            <person name="Hildebrand F."/>
            <person name="Pallen M.J."/>
        </authorList>
    </citation>
    <scope>NUCLEOTIDE SEQUENCE</scope>
    <source>
        <strain evidence="14">B5_2728</strain>
    </source>
</reference>
<gene>
    <name evidence="11 14" type="primary">mnmA</name>
    <name evidence="14" type="ORF">H9882_03500</name>
</gene>
<comment type="caution">
    <text evidence="11">Lacks conserved residue(s) required for the propagation of feature annotation.</text>
</comment>
<dbReference type="GO" id="GO:0103016">
    <property type="term" value="F:tRNA-uridine 2-sulfurtransferase activity"/>
    <property type="evidence" value="ECO:0007669"/>
    <property type="project" value="UniProtKB-EC"/>
</dbReference>
<evidence type="ECO:0000256" key="11">
    <source>
        <dbReference type="HAMAP-Rule" id="MF_00144"/>
    </source>
</evidence>
<dbReference type="NCBIfam" id="NF001138">
    <property type="entry name" value="PRK00143.1"/>
    <property type="match status" value="1"/>
</dbReference>
<dbReference type="InterPro" id="IPR023382">
    <property type="entry name" value="MnmA-like_central_sf"/>
</dbReference>
<reference evidence="14" key="2">
    <citation type="submission" date="2021-04" db="EMBL/GenBank/DDBJ databases">
        <authorList>
            <person name="Gilroy R."/>
        </authorList>
    </citation>
    <scope>NUCLEOTIDE SEQUENCE</scope>
    <source>
        <strain evidence="14">B5_2728</strain>
    </source>
</reference>
<feature type="site" description="Interaction with tRNA" evidence="11">
    <location>
        <position position="340"/>
    </location>
</feature>
<evidence type="ECO:0000256" key="2">
    <source>
        <dbReference type="ARBA" id="ARBA00022555"/>
    </source>
</evidence>
<evidence type="ECO:0000256" key="3">
    <source>
        <dbReference type="ARBA" id="ARBA00022679"/>
    </source>
</evidence>
<feature type="domain" description="tRNA-specific 2-thiouridylase MnmA-like C-terminal" evidence="12">
    <location>
        <begin position="281"/>
        <end position="356"/>
    </location>
</feature>
<feature type="site" description="Interaction with tRNA" evidence="11">
    <location>
        <position position="127"/>
    </location>
</feature>
<evidence type="ECO:0000259" key="12">
    <source>
        <dbReference type="Pfam" id="PF20258"/>
    </source>
</evidence>
<protein>
    <recommendedName>
        <fullName evidence="11">tRNA-specific 2-thiouridylase MnmA</fullName>
        <ecNumber evidence="11">2.8.1.13</ecNumber>
    </recommendedName>
</protein>
<keyword evidence="5 11" id="KW-0547">Nucleotide-binding</keyword>
<evidence type="ECO:0000256" key="7">
    <source>
        <dbReference type="ARBA" id="ARBA00022884"/>
    </source>
</evidence>
<feature type="active site" description="Cysteine persulfide intermediate" evidence="11">
    <location>
        <position position="201"/>
    </location>
</feature>
<dbReference type="GO" id="GO:0002143">
    <property type="term" value="P:tRNA wobble position uridine thiolation"/>
    <property type="evidence" value="ECO:0007669"/>
    <property type="project" value="TreeGrafter"/>
</dbReference>
<evidence type="ECO:0000256" key="9">
    <source>
        <dbReference type="ARBA" id="ARBA00051542"/>
    </source>
</evidence>
<keyword evidence="1 11" id="KW-0963">Cytoplasm</keyword>